<evidence type="ECO:0000259" key="1">
    <source>
        <dbReference type="Pfam" id="PF01370"/>
    </source>
</evidence>
<dbReference type="Proteomes" id="UP000467164">
    <property type="component" value="Chromosome"/>
</dbReference>
<dbReference type="EMBL" id="AP022572">
    <property type="protein sequence ID" value="BBX59385.1"/>
    <property type="molecule type" value="Genomic_DNA"/>
</dbReference>
<dbReference type="InterPro" id="IPR036291">
    <property type="entry name" value="NAD(P)-bd_dom_sf"/>
</dbReference>
<gene>
    <name evidence="2" type="ORF">MSHO_47300</name>
</gene>
<evidence type="ECO:0000313" key="3">
    <source>
        <dbReference type="Proteomes" id="UP000467164"/>
    </source>
</evidence>
<protein>
    <recommendedName>
        <fullName evidence="1">NAD-dependent epimerase/dehydratase domain-containing protein</fullName>
    </recommendedName>
</protein>
<dbReference type="InterPro" id="IPR001509">
    <property type="entry name" value="Epimerase_deHydtase"/>
</dbReference>
<dbReference type="Pfam" id="PF01370">
    <property type="entry name" value="Epimerase"/>
    <property type="match status" value="1"/>
</dbReference>
<name>A0A7I7LHR9_9MYCO</name>
<accession>A0A7I7LHR9</accession>
<feature type="domain" description="NAD-dependent epimerase/dehydratase" evidence="1">
    <location>
        <begin position="18"/>
        <end position="175"/>
    </location>
</feature>
<dbReference type="AlphaFoldDB" id="A0A7I7LHR9"/>
<evidence type="ECO:0000313" key="2">
    <source>
        <dbReference type="EMBL" id="BBX59385.1"/>
    </source>
</evidence>
<dbReference type="Gene3D" id="3.40.50.720">
    <property type="entry name" value="NAD(P)-binding Rossmann-like Domain"/>
    <property type="match status" value="1"/>
</dbReference>
<dbReference type="SUPFAM" id="SSF51735">
    <property type="entry name" value="NAD(P)-binding Rossmann-fold domains"/>
    <property type="match status" value="1"/>
</dbReference>
<dbReference type="PANTHER" id="PTHR43245">
    <property type="entry name" value="BIFUNCTIONAL POLYMYXIN RESISTANCE PROTEIN ARNA"/>
    <property type="match status" value="1"/>
</dbReference>
<sequence length="254" mass="26584">MSTNEFDRPAPSLSGRTIFITGANGFIGRAMSARFRALGAVVRGVDLAADPAGDVVAGDITRPETWAAAPTGLEGADTVIHTAALLGAAFPLKQAWHVNVLGTSRVLRAAIDAGVRRFVHFSSVAAYGFEFPDGVDETYPVHVNGDVYTDTKVNSEAVVLAAHGAGEIDVTVIRLAMSGVPARCGSVRRSPRCARGLAFRCPTAETASSPRCTSTTSSTAWCSPCHSMMRWARFSTSPTAKVCGAPISSAGWRG</sequence>
<keyword evidence="3" id="KW-1185">Reference proteome</keyword>
<dbReference type="KEGG" id="msho:MSHO_47300"/>
<reference evidence="2 3" key="1">
    <citation type="journal article" date="2019" name="Emerg. Microbes Infect.">
        <title>Comprehensive subspecies identification of 175 nontuberculous mycobacteria species based on 7547 genomic profiles.</title>
        <authorList>
            <person name="Matsumoto Y."/>
            <person name="Kinjo T."/>
            <person name="Motooka D."/>
            <person name="Nabeya D."/>
            <person name="Jung N."/>
            <person name="Uechi K."/>
            <person name="Horii T."/>
            <person name="Iida T."/>
            <person name="Fujita J."/>
            <person name="Nakamura S."/>
        </authorList>
    </citation>
    <scope>NUCLEOTIDE SEQUENCE [LARGE SCALE GENOMIC DNA]</scope>
    <source>
        <strain evidence="2 3">JCM 12657</strain>
    </source>
</reference>
<dbReference type="PANTHER" id="PTHR43245:SF54">
    <property type="entry name" value="BLL0593 PROTEIN"/>
    <property type="match status" value="1"/>
</dbReference>
<dbReference type="InterPro" id="IPR050177">
    <property type="entry name" value="Lipid_A_modif_metabolic_enz"/>
</dbReference>
<organism evidence="2 3">
    <name type="scientific">Mycobacterium shottsii</name>
    <dbReference type="NCBI Taxonomy" id="133549"/>
    <lineage>
        <taxon>Bacteria</taxon>
        <taxon>Bacillati</taxon>
        <taxon>Actinomycetota</taxon>
        <taxon>Actinomycetes</taxon>
        <taxon>Mycobacteriales</taxon>
        <taxon>Mycobacteriaceae</taxon>
        <taxon>Mycobacterium</taxon>
        <taxon>Mycobacterium ulcerans group</taxon>
    </lineage>
</organism>
<proteinExistence type="predicted"/>